<feature type="transmembrane region" description="Helical" evidence="10">
    <location>
        <begin position="153"/>
        <end position="177"/>
    </location>
</feature>
<dbReference type="GO" id="GO:0007165">
    <property type="term" value="P:signal transduction"/>
    <property type="evidence" value="ECO:0007669"/>
    <property type="project" value="UniProtKB-KW"/>
</dbReference>
<dbReference type="Proteomes" id="UP000752696">
    <property type="component" value="Unassembled WGS sequence"/>
</dbReference>
<keyword evidence="2" id="KW-1003">Cell membrane</keyword>
<evidence type="ECO:0000256" key="5">
    <source>
        <dbReference type="ARBA" id="ARBA00022725"/>
    </source>
</evidence>
<keyword evidence="7 10" id="KW-0472">Membrane</keyword>
<accession>A0A6V7HFZ2</accession>
<evidence type="ECO:0000256" key="10">
    <source>
        <dbReference type="SAM" id="Phobius"/>
    </source>
</evidence>
<evidence type="ECO:0000256" key="2">
    <source>
        <dbReference type="ARBA" id="ARBA00022475"/>
    </source>
</evidence>
<evidence type="ECO:0000256" key="3">
    <source>
        <dbReference type="ARBA" id="ARBA00022606"/>
    </source>
</evidence>
<keyword evidence="4 10" id="KW-0812">Transmembrane</keyword>
<feature type="transmembrane region" description="Helical" evidence="10">
    <location>
        <begin position="198"/>
        <end position="218"/>
    </location>
</feature>
<dbReference type="AlphaFoldDB" id="A0A6V7HFZ2"/>
<evidence type="ECO:0000256" key="6">
    <source>
        <dbReference type="ARBA" id="ARBA00022989"/>
    </source>
</evidence>
<protein>
    <recommendedName>
        <fullName evidence="13">Odorant receptor</fullName>
    </recommendedName>
</protein>
<evidence type="ECO:0000256" key="4">
    <source>
        <dbReference type="ARBA" id="ARBA00022692"/>
    </source>
</evidence>
<name>A0A6V7HFZ2_9HYME</name>
<sequence>TRYLGRIPRCLRTDALQQPITMDVFEKQYNSYRIVSRIVGLWPFQNSIYTMIKRIFLCISFIAVSVIQIMSLLNSEITLQKCVLTLSMTFPSVLFFLRYINFIILSSDFRVCIDQIRMEEALLHDLIEIRILRKYFNDGSRLFNLFINRSSQILGLFCTGIVVFTSSLLTPIMMDFVKPRNESRTRLIKYFTEFSHKQTIYVDIFSLGFIFIITIGVLSTTCTESMLNIVAHYLSGLFKITSYRLQKIIMNLCNTTSSSQQIDLNLMDFRRAVDIHNKALMLFSKSMTPVNDGMEIFVCFVLVVIYLVIMFLNNYSGQLVINTSTDIFIELYNSTWYYIPLKAQKLLLFIMLKSSQQYEFNLSGLFAPCYEGFLT</sequence>
<keyword evidence="12" id="KW-1185">Reference proteome</keyword>
<comment type="caution">
    <text evidence="11">The sequence shown here is derived from an EMBL/GenBank/DDBJ whole genome shotgun (WGS) entry which is preliminary data.</text>
</comment>
<feature type="transmembrane region" description="Helical" evidence="10">
    <location>
        <begin position="293"/>
        <end position="312"/>
    </location>
</feature>
<keyword evidence="5" id="KW-0552">Olfaction</keyword>
<comment type="subcellular location">
    <subcellularLocation>
        <location evidence="1">Cell membrane</location>
        <topology evidence="1">Multi-pass membrane protein</topology>
    </subcellularLocation>
</comment>
<dbReference type="GO" id="GO:0004984">
    <property type="term" value="F:olfactory receptor activity"/>
    <property type="evidence" value="ECO:0007669"/>
    <property type="project" value="InterPro"/>
</dbReference>
<feature type="non-terminal residue" evidence="11">
    <location>
        <position position="375"/>
    </location>
</feature>
<dbReference type="PANTHER" id="PTHR21137">
    <property type="entry name" value="ODORANT RECEPTOR"/>
    <property type="match status" value="1"/>
</dbReference>
<evidence type="ECO:0000256" key="8">
    <source>
        <dbReference type="ARBA" id="ARBA00023170"/>
    </source>
</evidence>
<dbReference type="GO" id="GO:0005549">
    <property type="term" value="F:odorant binding"/>
    <property type="evidence" value="ECO:0007669"/>
    <property type="project" value="InterPro"/>
</dbReference>
<evidence type="ECO:0000256" key="7">
    <source>
        <dbReference type="ARBA" id="ARBA00023136"/>
    </source>
</evidence>
<feature type="non-terminal residue" evidence="11">
    <location>
        <position position="1"/>
    </location>
</feature>
<gene>
    <name evidence="11" type="ORF">MHI_LOCUS871147</name>
</gene>
<keyword evidence="3" id="KW-0716">Sensory transduction</keyword>
<evidence type="ECO:0000256" key="9">
    <source>
        <dbReference type="ARBA" id="ARBA00023224"/>
    </source>
</evidence>
<dbReference type="EMBL" id="CAJDYZ010011521">
    <property type="protein sequence ID" value="CAD1479610.1"/>
    <property type="molecule type" value="Genomic_DNA"/>
</dbReference>
<dbReference type="PANTHER" id="PTHR21137:SF35">
    <property type="entry name" value="ODORANT RECEPTOR 19A-RELATED"/>
    <property type="match status" value="1"/>
</dbReference>
<keyword evidence="6 10" id="KW-1133">Transmembrane helix</keyword>
<organism evidence="11 12">
    <name type="scientific">Heterotrigona itama</name>
    <dbReference type="NCBI Taxonomy" id="395501"/>
    <lineage>
        <taxon>Eukaryota</taxon>
        <taxon>Metazoa</taxon>
        <taxon>Ecdysozoa</taxon>
        <taxon>Arthropoda</taxon>
        <taxon>Hexapoda</taxon>
        <taxon>Insecta</taxon>
        <taxon>Pterygota</taxon>
        <taxon>Neoptera</taxon>
        <taxon>Endopterygota</taxon>
        <taxon>Hymenoptera</taxon>
        <taxon>Apocrita</taxon>
        <taxon>Aculeata</taxon>
        <taxon>Apoidea</taxon>
        <taxon>Anthophila</taxon>
        <taxon>Apidae</taxon>
        <taxon>Heterotrigona</taxon>
    </lineage>
</organism>
<feature type="transmembrane region" description="Helical" evidence="10">
    <location>
        <begin position="51"/>
        <end position="70"/>
    </location>
</feature>
<evidence type="ECO:0000256" key="1">
    <source>
        <dbReference type="ARBA" id="ARBA00004651"/>
    </source>
</evidence>
<dbReference type="OrthoDB" id="7597826at2759"/>
<keyword evidence="8" id="KW-0675">Receptor</keyword>
<reference evidence="11" key="1">
    <citation type="submission" date="2020-07" db="EMBL/GenBank/DDBJ databases">
        <authorList>
            <person name="Nazaruddin N."/>
        </authorList>
    </citation>
    <scope>NUCLEOTIDE SEQUENCE</scope>
</reference>
<evidence type="ECO:0000313" key="11">
    <source>
        <dbReference type="EMBL" id="CAD1479610.1"/>
    </source>
</evidence>
<dbReference type="Pfam" id="PF02949">
    <property type="entry name" value="7tm_6"/>
    <property type="match status" value="1"/>
</dbReference>
<dbReference type="InterPro" id="IPR004117">
    <property type="entry name" value="7tm6_olfct_rcpt"/>
</dbReference>
<dbReference type="GO" id="GO:0005886">
    <property type="term" value="C:plasma membrane"/>
    <property type="evidence" value="ECO:0007669"/>
    <property type="project" value="UniProtKB-SubCell"/>
</dbReference>
<keyword evidence="9" id="KW-0807">Transducer</keyword>
<evidence type="ECO:0000313" key="12">
    <source>
        <dbReference type="Proteomes" id="UP000752696"/>
    </source>
</evidence>
<proteinExistence type="predicted"/>
<feature type="transmembrane region" description="Helical" evidence="10">
    <location>
        <begin position="82"/>
        <end position="100"/>
    </location>
</feature>
<evidence type="ECO:0008006" key="13">
    <source>
        <dbReference type="Google" id="ProtNLM"/>
    </source>
</evidence>